<sequence>MVVAHGAGTPAALARGFEYNAATAPTVPVLTARTAPVRTR</sequence>
<comment type="caution">
    <text evidence="1">The sequence shown here is derived from an EMBL/GenBank/DDBJ whole genome shotgun (WGS) entry which is preliminary data.</text>
</comment>
<dbReference type="AlphaFoldDB" id="L8P5V8"/>
<gene>
    <name evidence="1" type="ORF">STVIR_7174</name>
</gene>
<name>L8P5V8_STRVR</name>
<protein>
    <submittedName>
        <fullName evidence="1">Uncharacterized protein</fullName>
    </submittedName>
</protein>
<organism evidence="1 2">
    <name type="scientific">Streptomyces viridochromogenes Tue57</name>
    <dbReference type="NCBI Taxonomy" id="1160705"/>
    <lineage>
        <taxon>Bacteria</taxon>
        <taxon>Bacillati</taxon>
        <taxon>Actinomycetota</taxon>
        <taxon>Actinomycetes</taxon>
        <taxon>Kitasatosporales</taxon>
        <taxon>Streptomycetaceae</taxon>
        <taxon>Streptomyces</taxon>
    </lineage>
</organism>
<evidence type="ECO:0000313" key="1">
    <source>
        <dbReference type="EMBL" id="ELS51835.1"/>
    </source>
</evidence>
<reference evidence="1 2" key="1">
    <citation type="journal article" date="2013" name="Genome Announc.">
        <title>Draft Genome Sequence of Streptomyces viridochromogenes Strain Tu57, Producer of Avilamycin.</title>
        <authorList>
            <person name="Gruning B.A."/>
            <person name="Erxleben A."/>
            <person name="Hahnlein A."/>
            <person name="Gunther S."/>
        </authorList>
    </citation>
    <scope>NUCLEOTIDE SEQUENCE [LARGE SCALE GENOMIC DNA]</scope>
    <source>
        <strain evidence="1 2">Tue57</strain>
    </source>
</reference>
<proteinExistence type="predicted"/>
<evidence type="ECO:0000313" key="2">
    <source>
        <dbReference type="Proteomes" id="UP000011205"/>
    </source>
</evidence>
<dbReference type="EMBL" id="AMLP01000225">
    <property type="protein sequence ID" value="ELS51835.1"/>
    <property type="molecule type" value="Genomic_DNA"/>
</dbReference>
<dbReference type="Proteomes" id="UP000011205">
    <property type="component" value="Unassembled WGS sequence"/>
</dbReference>
<accession>L8P5V8</accession>